<dbReference type="PROSITE" id="PS51854">
    <property type="entry name" value="CSPG"/>
    <property type="match status" value="1"/>
</dbReference>
<dbReference type="SUPFAM" id="SSF82153">
    <property type="entry name" value="FAS1 domain"/>
    <property type="match status" value="1"/>
</dbReference>
<accession>A0ABZ0W6Z8</accession>
<evidence type="ECO:0000259" key="4">
    <source>
        <dbReference type="PROSITE" id="PS50213"/>
    </source>
</evidence>
<keyword evidence="6" id="KW-1185">Reference proteome</keyword>
<keyword evidence="2" id="KW-0964">Secreted</keyword>
<evidence type="ECO:0000256" key="2">
    <source>
        <dbReference type="ARBA" id="ARBA00022525"/>
    </source>
</evidence>
<dbReference type="InterPro" id="IPR050904">
    <property type="entry name" value="Adhesion/Biosynth-related"/>
</dbReference>
<dbReference type="InterPro" id="IPR055372">
    <property type="entry name" value="CBM96"/>
</dbReference>
<gene>
    <name evidence="5" type="ORF">U0035_21795</name>
</gene>
<dbReference type="InterPro" id="IPR000782">
    <property type="entry name" value="FAS1_domain"/>
</dbReference>
<organism evidence="5 6">
    <name type="scientific">Niabella yanshanensis</name>
    <dbReference type="NCBI Taxonomy" id="577386"/>
    <lineage>
        <taxon>Bacteria</taxon>
        <taxon>Pseudomonadati</taxon>
        <taxon>Bacteroidota</taxon>
        <taxon>Chitinophagia</taxon>
        <taxon>Chitinophagales</taxon>
        <taxon>Chitinophagaceae</taxon>
        <taxon>Niabella</taxon>
    </lineage>
</organism>
<dbReference type="PANTHER" id="PTHR10900:SF77">
    <property type="entry name" value="FI19380P1"/>
    <property type="match status" value="1"/>
</dbReference>
<sequence>MKIIFTYKSGSTLLAVLVLYILIMSGCQKQPQFKYEYDNPGSQLGVSALAFVQSTDSLSMLAQAISIAGLGDFYSGNDLHTFIAPTNEAFGKYLTANKYVNIAAVPVPILRNVLLYHIVKNKTVFSDTTYNQRNNPVAFETENGQWMYLSRNNNYQGMINEGTNKSWTISISNLEPTNGAIHIVPELVYFSARTGGGAPEMPLASDTIYAIQDAYTNGGGLSTTNYGLNPLLRSKNVDNTGEYDRKIYMMFDLNDIATTGQLRKASIEVGVSFTAAKGLRLYLYNVPDTSWSERTLNWSNAPAAGATPIASLVTSKVSDFKWDCTGFIAAQLVKPRKIAILIDGDPRGDETNDLISKENAANKPPRLVTTFSSGNSTLAMGMNEGLAVAKGGVKVLTSSVLKMEGAAHEDITYKLVSVPAKGWLITGSTILTTGSTFTQLDLDVNNIVYVHGNADNSGDKFKISVSDPDGGIIDPFDFNITIQ</sequence>
<evidence type="ECO:0000256" key="3">
    <source>
        <dbReference type="ARBA" id="ARBA00022729"/>
    </source>
</evidence>
<dbReference type="InterPro" id="IPR036378">
    <property type="entry name" value="FAS1_dom_sf"/>
</dbReference>
<dbReference type="Pfam" id="PF02469">
    <property type="entry name" value="Fasciclin"/>
    <property type="match status" value="1"/>
</dbReference>
<comment type="subcellular location">
    <subcellularLocation>
        <location evidence="1">Secreted</location>
    </subcellularLocation>
</comment>
<dbReference type="Pfam" id="PF24517">
    <property type="entry name" value="CBM96"/>
    <property type="match status" value="1"/>
</dbReference>
<dbReference type="EMBL" id="CP139960">
    <property type="protein sequence ID" value="WQD38309.1"/>
    <property type="molecule type" value="Genomic_DNA"/>
</dbReference>
<name>A0ABZ0W6Z8_9BACT</name>
<protein>
    <submittedName>
        <fullName evidence="5">DNRLRE domain-containing protein</fullName>
    </submittedName>
</protein>
<reference evidence="5 6" key="1">
    <citation type="submission" date="2023-12" db="EMBL/GenBank/DDBJ databases">
        <title>Genome sequencing and assembly of bacterial species from a model synthetic community.</title>
        <authorList>
            <person name="Hogle S.L."/>
        </authorList>
    </citation>
    <scope>NUCLEOTIDE SEQUENCE [LARGE SCALE GENOMIC DNA]</scope>
    <source>
        <strain evidence="5 6">HAMBI_3031</strain>
    </source>
</reference>
<dbReference type="RefSeq" id="WP_114791077.1">
    <property type="nucleotide sequence ID" value="NZ_CP139960.1"/>
</dbReference>
<dbReference type="PANTHER" id="PTHR10900">
    <property type="entry name" value="PERIOSTIN-RELATED"/>
    <property type="match status" value="1"/>
</dbReference>
<dbReference type="Gene3D" id="2.30.180.10">
    <property type="entry name" value="FAS1 domain"/>
    <property type="match status" value="1"/>
</dbReference>
<evidence type="ECO:0000313" key="5">
    <source>
        <dbReference type="EMBL" id="WQD38309.1"/>
    </source>
</evidence>
<feature type="domain" description="FAS1" evidence="4">
    <location>
        <begin position="45"/>
        <end position="188"/>
    </location>
</feature>
<proteinExistence type="predicted"/>
<dbReference type="InterPro" id="IPR039005">
    <property type="entry name" value="CSPG_rpt"/>
</dbReference>
<evidence type="ECO:0000256" key="1">
    <source>
        <dbReference type="ARBA" id="ARBA00004613"/>
    </source>
</evidence>
<dbReference type="Pfam" id="PF16184">
    <property type="entry name" value="Cadherin_3"/>
    <property type="match status" value="1"/>
</dbReference>
<dbReference type="Proteomes" id="UP001325680">
    <property type="component" value="Chromosome"/>
</dbReference>
<keyword evidence="3" id="KW-0732">Signal</keyword>
<dbReference type="PROSITE" id="PS50213">
    <property type="entry name" value="FAS1"/>
    <property type="match status" value="1"/>
</dbReference>
<evidence type="ECO:0000313" key="6">
    <source>
        <dbReference type="Proteomes" id="UP001325680"/>
    </source>
</evidence>
<dbReference type="NCBIfam" id="NF033679">
    <property type="entry name" value="DNRLRE_dom"/>
    <property type="match status" value="1"/>
</dbReference>
<dbReference type="PROSITE" id="PS51257">
    <property type="entry name" value="PROKAR_LIPOPROTEIN"/>
    <property type="match status" value="1"/>
</dbReference>